<evidence type="ECO:0000313" key="2">
    <source>
        <dbReference type="EMBL" id="MBE9372951.1"/>
    </source>
</evidence>
<keyword evidence="3" id="KW-1185">Reference proteome</keyword>
<dbReference type="InterPro" id="IPR007214">
    <property type="entry name" value="YbaK/aa-tRNA-synth-assoc-dom"/>
</dbReference>
<dbReference type="InterPro" id="IPR036754">
    <property type="entry name" value="YbaK/aa-tRNA-synt-asso_dom_sf"/>
</dbReference>
<feature type="domain" description="YbaK/aminoacyl-tRNA synthetase-associated" evidence="1">
    <location>
        <begin position="38"/>
        <end position="152"/>
    </location>
</feature>
<comment type="caution">
    <text evidence="2">The sequence shown here is derived from an EMBL/GenBank/DDBJ whole genome shotgun (WGS) entry which is preliminary data.</text>
</comment>
<accession>A0A929FVY3</accession>
<gene>
    <name evidence="2" type="ORF">IQ251_00670</name>
</gene>
<evidence type="ECO:0000259" key="1">
    <source>
        <dbReference type="Pfam" id="PF04073"/>
    </source>
</evidence>
<dbReference type="PANTHER" id="PTHR30411">
    <property type="entry name" value="CYTOPLASMIC PROTEIN"/>
    <property type="match status" value="1"/>
</dbReference>
<name>A0A929FVY3_9PSEU</name>
<dbReference type="EMBL" id="JADEYC010000001">
    <property type="protein sequence ID" value="MBE9372951.1"/>
    <property type="molecule type" value="Genomic_DNA"/>
</dbReference>
<dbReference type="Gene3D" id="3.90.960.10">
    <property type="entry name" value="YbaK/aminoacyl-tRNA synthetase-associated domain"/>
    <property type="match status" value="1"/>
</dbReference>
<dbReference type="CDD" id="cd04333">
    <property type="entry name" value="ProX_deacylase"/>
    <property type="match status" value="1"/>
</dbReference>
<evidence type="ECO:0000313" key="3">
    <source>
        <dbReference type="Proteomes" id="UP000598360"/>
    </source>
</evidence>
<dbReference type="Pfam" id="PF04073">
    <property type="entry name" value="tRNA_edit"/>
    <property type="match status" value="1"/>
</dbReference>
<sequence length="165" mass="16943">MGDEHRHAGGHVHAKVERVQQALQHAGVDAVVRELPDSTRSAQDAAAAVGAEVAQIAKSLVFLAGDELVLVITSGANRVSPDKLQAVLGIAPQRPDAATVKQRTGFSIGGVPPIGHTGTAVTFLDQDLLDHAEVWAAAGTPNAVFAIDPRTLGRIAAAMVADVAA</sequence>
<reference evidence="2" key="1">
    <citation type="submission" date="2020-10" db="EMBL/GenBank/DDBJ databases">
        <title>Diversity and distribution of actinomycetes associated with coral in the coast of Hainan.</title>
        <authorList>
            <person name="Li F."/>
        </authorList>
    </citation>
    <scope>NUCLEOTIDE SEQUENCE</scope>
    <source>
        <strain evidence="2">HNM0983</strain>
    </source>
</reference>
<dbReference type="GO" id="GO:0002161">
    <property type="term" value="F:aminoacyl-tRNA deacylase activity"/>
    <property type="evidence" value="ECO:0007669"/>
    <property type="project" value="InterPro"/>
</dbReference>
<organism evidence="2 3">
    <name type="scientific">Saccharopolyspora montiporae</name>
    <dbReference type="NCBI Taxonomy" id="2781240"/>
    <lineage>
        <taxon>Bacteria</taxon>
        <taxon>Bacillati</taxon>
        <taxon>Actinomycetota</taxon>
        <taxon>Actinomycetes</taxon>
        <taxon>Pseudonocardiales</taxon>
        <taxon>Pseudonocardiaceae</taxon>
        <taxon>Saccharopolyspora</taxon>
    </lineage>
</organism>
<proteinExistence type="predicted"/>
<dbReference type="SUPFAM" id="SSF55826">
    <property type="entry name" value="YbaK/ProRS associated domain"/>
    <property type="match status" value="1"/>
</dbReference>
<dbReference type="Proteomes" id="UP000598360">
    <property type="component" value="Unassembled WGS sequence"/>
</dbReference>
<dbReference type="AlphaFoldDB" id="A0A929FVY3"/>
<protein>
    <submittedName>
        <fullName evidence="2">YbaK/EbsC family protein</fullName>
    </submittedName>
</protein>
<dbReference type="PANTHER" id="PTHR30411:SF1">
    <property type="entry name" value="CYTOPLASMIC PROTEIN"/>
    <property type="match status" value="1"/>
</dbReference>